<organism evidence="1 2">
    <name type="scientific">Gossypium trilobum</name>
    <dbReference type="NCBI Taxonomy" id="34281"/>
    <lineage>
        <taxon>Eukaryota</taxon>
        <taxon>Viridiplantae</taxon>
        <taxon>Streptophyta</taxon>
        <taxon>Embryophyta</taxon>
        <taxon>Tracheophyta</taxon>
        <taxon>Spermatophyta</taxon>
        <taxon>Magnoliopsida</taxon>
        <taxon>eudicotyledons</taxon>
        <taxon>Gunneridae</taxon>
        <taxon>Pentapetalae</taxon>
        <taxon>rosids</taxon>
        <taxon>malvids</taxon>
        <taxon>Malvales</taxon>
        <taxon>Malvaceae</taxon>
        <taxon>Malvoideae</taxon>
        <taxon>Gossypium</taxon>
    </lineage>
</organism>
<evidence type="ECO:0000313" key="2">
    <source>
        <dbReference type="Proteomes" id="UP000593568"/>
    </source>
</evidence>
<proteinExistence type="predicted"/>
<keyword evidence="2" id="KW-1185">Reference proteome</keyword>
<sequence>MSDDGASESGCITLITANFTSYTVNMRAMYPDSKRCASAFIFSVYSFSTGYSLPTSINIRTSHVPAVLSWNSTNCSDGGQPRAVTSIGWLSLFLLIQLMYRFC</sequence>
<gene>
    <name evidence="1" type="ORF">Gotri_028223</name>
</gene>
<protein>
    <submittedName>
        <fullName evidence="1">Uncharacterized protein</fullName>
    </submittedName>
</protein>
<accession>A0A7J9FV62</accession>
<dbReference type="EMBL" id="JABEZW010228532">
    <property type="protein sequence ID" value="MBA0788834.1"/>
    <property type="molecule type" value="Genomic_DNA"/>
</dbReference>
<reference evidence="1 2" key="1">
    <citation type="journal article" date="2019" name="Genome Biol. Evol.">
        <title>Insights into the evolution of the New World diploid cottons (Gossypium, subgenus Houzingenia) based on genome sequencing.</title>
        <authorList>
            <person name="Grover C.E."/>
            <person name="Arick M.A. 2nd"/>
            <person name="Thrash A."/>
            <person name="Conover J.L."/>
            <person name="Sanders W.S."/>
            <person name="Peterson D.G."/>
            <person name="Frelichowski J.E."/>
            <person name="Scheffler J.A."/>
            <person name="Scheffler B.E."/>
            <person name="Wendel J.F."/>
        </authorList>
    </citation>
    <scope>NUCLEOTIDE SEQUENCE [LARGE SCALE GENOMIC DNA]</scope>
    <source>
        <strain evidence="1">8</strain>
        <tissue evidence="1">Leaf</tissue>
    </source>
</reference>
<comment type="caution">
    <text evidence="1">The sequence shown here is derived from an EMBL/GenBank/DDBJ whole genome shotgun (WGS) entry which is preliminary data.</text>
</comment>
<evidence type="ECO:0000313" key="1">
    <source>
        <dbReference type="EMBL" id="MBA0788834.1"/>
    </source>
</evidence>
<dbReference type="Proteomes" id="UP000593568">
    <property type="component" value="Unassembled WGS sequence"/>
</dbReference>
<dbReference type="AlphaFoldDB" id="A0A7J9FV62"/>
<name>A0A7J9FV62_9ROSI</name>